<feature type="region of interest" description="Disordered" evidence="9">
    <location>
        <begin position="2393"/>
        <end position="2419"/>
    </location>
</feature>
<dbReference type="GeneID" id="40305738"/>
<dbReference type="SMART" id="SM00320">
    <property type="entry name" value="WD40"/>
    <property type="match status" value="4"/>
</dbReference>
<feature type="compositionally biased region" description="Low complexity" evidence="9">
    <location>
        <begin position="2763"/>
        <end position="2792"/>
    </location>
</feature>
<evidence type="ECO:0000256" key="6">
    <source>
        <dbReference type="ARBA" id="ARBA00023212"/>
    </source>
</evidence>
<protein>
    <recommendedName>
        <fullName evidence="12">WD domain, G-beta repeat-containing protein</fullName>
    </recommendedName>
</protein>
<feature type="region of interest" description="Disordered" evidence="9">
    <location>
        <begin position="549"/>
        <end position="596"/>
    </location>
</feature>
<feature type="compositionally biased region" description="Acidic residues" evidence="9">
    <location>
        <begin position="3156"/>
        <end position="3170"/>
    </location>
</feature>
<feature type="compositionally biased region" description="Basic and acidic residues" evidence="9">
    <location>
        <begin position="345"/>
        <end position="356"/>
    </location>
</feature>
<dbReference type="STRING" id="94643.A0A2A9MM19"/>
<dbReference type="PANTHER" id="PTHR14885:SF3">
    <property type="entry name" value="CILIA- AND FLAGELLA-ASSOCIATED PROTEIN 44"/>
    <property type="match status" value="1"/>
</dbReference>
<dbReference type="InterPro" id="IPR001680">
    <property type="entry name" value="WD40_rpt"/>
</dbReference>
<feature type="region of interest" description="Disordered" evidence="9">
    <location>
        <begin position="2071"/>
        <end position="2106"/>
    </location>
</feature>
<feature type="compositionally biased region" description="Acidic residues" evidence="9">
    <location>
        <begin position="1827"/>
        <end position="1840"/>
    </location>
</feature>
<name>A0A2A9MM19_BESBE</name>
<comment type="caution">
    <text evidence="10">The sequence shown here is derived from an EMBL/GenBank/DDBJ whole genome shotgun (WGS) entry which is preliminary data.</text>
</comment>
<evidence type="ECO:0000256" key="7">
    <source>
        <dbReference type="ARBA" id="ARBA00023273"/>
    </source>
</evidence>
<feature type="compositionally biased region" description="Polar residues" evidence="9">
    <location>
        <begin position="281"/>
        <end position="292"/>
    </location>
</feature>
<feature type="region of interest" description="Disordered" evidence="9">
    <location>
        <begin position="1918"/>
        <end position="2038"/>
    </location>
</feature>
<dbReference type="Proteomes" id="UP000224006">
    <property type="component" value="Chromosome I"/>
</dbReference>
<feature type="compositionally biased region" description="Polar residues" evidence="9">
    <location>
        <begin position="2073"/>
        <end position="2083"/>
    </location>
</feature>
<feature type="compositionally biased region" description="Low complexity" evidence="9">
    <location>
        <begin position="1258"/>
        <end position="1275"/>
    </location>
</feature>
<feature type="coiled-coil region" evidence="8">
    <location>
        <begin position="3183"/>
        <end position="3245"/>
    </location>
</feature>
<dbReference type="Gene3D" id="2.130.10.10">
    <property type="entry name" value="YVTN repeat-like/Quinoprotein amine dehydrogenase"/>
    <property type="match status" value="2"/>
</dbReference>
<evidence type="ECO:0000256" key="1">
    <source>
        <dbReference type="ARBA" id="ARBA00004430"/>
    </source>
</evidence>
<dbReference type="KEGG" id="bbes:BESB_006750"/>
<accession>A0A2A9MM19</accession>
<reference evidence="10 11" key="1">
    <citation type="submission" date="2017-09" db="EMBL/GenBank/DDBJ databases">
        <title>Genome sequencing of Besnoitia besnoiti strain Bb-Ger1.</title>
        <authorList>
            <person name="Schares G."/>
            <person name="Venepally P."/>
            <person name="Lorenzi H.A."/>
        </authorList>
    </citation>
    <scope>NUCLEOTIDE SEQUENCE [LARGE SCALE GENOMIC DNA]</scope>
    <source>
        <strain evidence="10 11">Bb-Ger1</strain>
    </source>
</reference>
<gene>
    <name evidence="10" type="ORF">BESB_006750</name>
</gene>
<keyword evidence="2" id="KW-0963">Cytoplasm</keyword>
<dbReference type="OrthoDB" id="333281at2759"/>
<feature type="region of interest" description="Disordered" evidence="9">
    <location>
        <begin position="2437"/>
        <end position="2505"/>
    </location>
</feature>
<feature type="coiled-coil region" evidence="8">
    <location>
        <begin position="3046"/>
        <end position="3100"/>
    </location>
</feature>
<feature type="compositionally biased region" description="Basic and acidic residues" evidence="9">
    <location>
        <begin position="2334"/>
        <end position="2344"/>
    </location>
</feature>
<feature type="region of interest" description="Disordered" evidence="9">
    <location>
        <begin position="874"/>
        <end position="897"/>
    </location>
</feature>
<evidence type="ECO:0000256" key="5">
    <source>
        <dbReference type="ARBA" id="ARBA00023054"/>
    </source>
</evidence>
<evidence type="ECO:0000256" key="2">
    <source>
        <dbReference type="ARBA" id="ARBA00022490"/>
    </source>
</evidence>
<feature type="region of interest" description="Disordered" evidence="9">
    <location>
        <begin position="2680"/>
        <end position="2709"/>
    </location>
</feature>
<feature type="coiled-coil region" evidence="8">
    <location>
        <begin position="3447"/>
        <end position="3481"/>
    </location>
</feature>
<feature type="compositionally biased region" description="Basic and acidic residues" evidence="9">
    <location>
        <begin position="2964"/>
        <end position="2981"/>
    </location>
</feature>
<feature type="compositionally biased region" description="Low complexity" evidence="9">
    <location>
        <begin position="2018"/>
        <end position="2038"/>
    </location>
</feature>
<feature type="compositionally biased region" description="Basic and acidic residues" evidence="9">
    <location>
        <begin position="2476"/>
        <end position="2490"/>
    </location>
</feature>
<feature type="region of interest" description="Disordered" evidence="9">
    <location>
        <begin position="392"/>
        <end position="417"/>
    </location>
</feature>
<feature type="compositionally biased region" description="Basic and acidic residues" evidence="9">
    <location>
        <begin position="1794"/>
        <end position="1811"/>
    </location>
</feature>
<feature type="compositionally biased region" description="Basic and acidic residues" evidence="9">
    <location>
        <begin position="564"/>
        <end position="574"/>
    </location>
</feature>
<comment type="subcellular location">
    <subcellularLocation>
        <location evidence="1">Cytoplasm</location>
        <location evidence="1">Cytoskeleton</location>
        <location evidence="1">Cilium axoneme</location>
    </subcellularLocation>
</comment>
<keyword evidence="11" id="KW-1185">Reference proteome</keyword>
<evidence type="ECO:0008006" key="12">
    <source>
        <dbReference type="Google" id="ProtNLM"/>
    </source>
</evidence>
<keyword evidence="4" id="KW-0677">Repeat</keyword>
<keyword evidence="6" id="KW-0206">Cytoskeleton</keyword>
<sequence length="3515" mass="376841">MKGEAVADVLPAPSGHPDEAQENTRPPTGHRDGSVFADACGPGSELPLQPVCFLQAHGVNSSRRSNAWILDEDSFVFVSGRQVVVHRFLDNQICTQDSASDVGASPPSDQAKQELAAYSSMFSPPGALRRTPVFLEPRHVDCTRADPWILREAPENPKLSDDERLPADAGRVASGVDAARDDVSCAARAGAATLSPSCADVDSFVLHYAAGEAGSGGISTVAVDHFHELLAVCEWSTVSQPCIHIYSTRTFERQQMLRGGSSNGFSCAAFRGHECFQSASETSTDGQQQGSSAAVCGRASTEDTGASANRDENILGRNSFSLSSSFARSASQASPHNEKGSGAAREGDRGPEAQEDLVKRGSGTLAFGSDASHRRIRGSFLSPFASSCATSSAQEKVGAPGTPEGSRKETSADSPQMSFSSESTIALATVGCAPDFYLTLWNVREGVALLRFKASTQDVFTVQWSSLFPSQLVTAGARHIKLWSVAKTFTGLKLQAQACKFGALALSDVQSFVDLADGWLLSGSEYGQLLLWEGALVKAEMKQAVATVVPGRARSPAEAGAGDEDPKGGHDSQGEKSASAGPSTFPPSPSPVSAFDRAADANSAGAACASSGSPVGYAGPLGALGAPSASAGSAPPGKRLSILRDDRPDGAGRGGRRASMKVNCGPGAALDAARRGSRKGSLTNALGWAHRGEGGVDGRERGSWIGEPRSAEPSGTVVVVGVPCHAGVVSSVFRDPNDTQKIVTAGHDGCMKWWAAEEILAGAAEADEKMTVVVALLRCVRMPDKRGIRHVAVSPRFRRQQDATPSRWIIEDLAGAVWSYTPLNDDLVKLLDVHASAITGIAPLLSTFAVETFASPEALGDASWSLPSASAAFGASSRPEPQTVCGSSASAADEDSGPEELLMADASVLATTGADGTLRVWRDAHRGRAAVSRRWNSPFTCLQCLPFRLPARSPRFAPAGACGASSSAPISFPAQRPPSSSFSSALPTASASCPAAQLFVSNAEASALGASQRDLSSRKNDPVAEEPGDVCIATGSADGVFRVIRVSAEEISVVCAIKTHASEIKALACAEGGRCIAVLGADNKVFFLRAREMDTATVAETSHAGAAKASSDRAEARAAAQGSSLRSQGKPEGESREATGCVLSYAVSACVQEPETIKQVLWESDCRALLVTEAATLLQVSIAAEEREDAANPKHTAGSPLDAKHTKEATAMPCADALNLRAAAVRRFTLSLPAFSALRRLQRTKPILAVSPLARVSAASGSPSDASSSAQSEASLPVHAQRVANDSSSDSEASAGEEEDEGFDTSRVSSNDRRSPQSVAKCSRDAPGALGALAFRITAATLVASPTILSAQRLPRLSVFQRPALQPAQALTAAGTRLSLFNLCRREDAESREAERSSIFSRSRPSCAAAGASALYIAGTGALSGFLWMLKIKGTSGKTMSSAAGDVFSAQRASESADSKNSQLRSPRNSDAGAEASPAVEEECLVLSPIANLVGLYSTTKSPRWVPGPAPETSRRRRAGDQQQEGRVLESANGPAGGSSGASRVPPDPGDGTAEGDARKSLEGRGREGAETTEISGRGKNRRAFAAGDGRGNEEGENSLVVHLLEKVPDRDLLLAGMSDGRLLIVHLKLHQIGFVLPAFDCQGGPVSALGVFPLRPVFSEYKLAVARAVEASQRTAQARRVAQETREAAAKLARQVSASAEEPERLRAASIAAEEAGAAEAAAAGAERELDVHLSRLSAYEGRLLLLAGARDGTWSSFQLNETALEAAAEAECAKLLARLRERAERKMKKRAAREAKEKEFARQQARELDGSGEEENGQVRKPEKQDEDGELSDGDDDARESKMLGGVTLTAIRTTEKHKITTDLCVSWMVDVLVAPRGMHSAREAAASRKRQQALARRSPSFLSCASLSAPAAAAAGQLAEPERVPAPAEAKEREDAEWEGKPEPDGRKGDSAGDESVSEASIDQADDHGRSARADSLQAAGASQGSDDEKDERKADAAYADGTSDLAGGERESGAKVVASSASPSSSSSSSFAAAGSMYQAALAAVQRMQERERLFSQLDEFEAAAEAATSVSRAEQEASSAILRKEKDEEERKIKEQTDAERNDACKDVTDAAALSLEQIAHHRHREQEVRDAEQKKAEMYAKIAELQKRYADIWERRKKLPFSPGEDEALLADPEFLNAYKAELSRTLDAQKAKLTAQLKIVAIGLRKLVMRFPDRLSAARVYAFFSDLAVETVPCMQQRSLTQLCSSCDFAAAARNLEGSCAARDPLLREAPLASACASEDVTLSPVHAGLATASSLEESRRQGAARSRKGSLKGERQTAVQQEGEEERQANDDRKGDASPSSFLAESTSAVRRSMSVAPEEDERVSLREQLRQQTLLLLRKRNGTAAAYGGKTRERSHESNISSARPSFTDREPTSILAKAAPVVTAVRTPQPAPAGGAPESAGAGRGENAAAAEARDGRFMLRGKTARGGEEEGASEKERGRAARAPEAASSCGDLPDGAGMAADGLQENGVRAELRAERWRQKERLQALKPDEAYTDPVDEQRIEDAVRSMGYQRMKTDECYAIESMVNARTKQEEIRRLLGFLQDRIVAFNVQIYALSDRRAALSREVKSGAALLRASLRELGVCSEAHGSQEAKGGDSDSRDGRENADLLATLCKHGWSLVEALDRLVSPRRRSGHQKGETRQMRKERHQGDAAGDGEAEGVAEDLVFPQSHLTRVTREDLISFLRRTRPSSGEGRAGASLCASASSVASGSQSASSSLQSSSSQSSSSQSSSSGSVSFSSPRVATRPRLDPLAVVAELPFGAPVALAPSLQVSLVHRCGAGACGRCLHEDEPKRRGSRDQWCEARLARAAAADSAVLHGKVARASSSPELTPCLSRDSVPVCASWEATAERVRPDFDSKGQPSARPRSFEELHTLELQLFFAELRRRRNSVALETQGGDNKASGPPWETAVDDDKASQQEPTRSDARWPDDANSRLTLLLTARRRGLAQRVVEVVEQIRVSLHQFDRDVHRLHAERGKLMELAKLADLQHLVLLEELELLKLMEEEDYRLHERRREALGDREAVRVRLERLADDLLEKKGALEEVQATEEAIRQKLGEVIGPKNAFTAHLVQIFNRKVKKARRPQPAGVDDEDDEEEDLRRFDDDDADDDDGDLEEDAAPPGCDMQSYENVLELRDIKTETELKLAALKKEIEEIKKELTRQTALEKQHTQRVKQTEEEIHKYQKEKQKRANQMQQVVPLTASQIECLYTDDSDACGASASGVLPPDLQKEVVFTRAGFGRLFQRIKDLRIETEATRAEYRDLTRSFAVSQKEKKQTIKLIERLTQKFQDVQLLRFGEDVTLEQLEEATATVEAAKEREYRRANLEDRTHASQEAQALAEKRRTIEELSKTRYTLLQENTKLLKTVANLKESEILLQQALGKDANAAAGQDWAAKAQRTQRVKKLKEVLRLQEKEIETLKKEIELFKQKGAHIDAAVLYGPREPCFHSLNSLAERRVPHDRET</sequence>
<feature type="region of interest" description="Disordered" evidence="9">
    <location>
        <begin position="1103"/>
        <end position="1135"/>
    </location>
</feature>
<feature type="region of interest" description="Disordered" evidence="9">
    <location>
        <begin position="1258"/>
        <end position="1323"/>
    </location>
</feature>
<feature type="compositionally biased region" description="Basic and acidic residues" evidence="9">
    <location>
        <begin position="1932"/>
        <end position="1954"/>
    </location>
</feature>
<evidence type="ECO:0000313" key="10">
    <source>
        <dbReference type="EMBL" id="PFH38334.1"/>
    </source>
</evidence>
<feature type="region of interest" description="Disordered" evidence="9">
    <location>
        <begin position="1186"/>
        <end position="1205"/>
    </location>
</feature>
<feature type="region of interest" description="Disordered" evidence="9">
    <location>
        <begin position="281"/>
        <end position="314"/>
    </location>
</feature>
<feature type="region of interest" description="Disordered" evidence="9">
    <location>
        <begin position="2300"/>
        <end position="2373"/>
    </location>
</feature>
<feature type="coiled-coil region" evidence="8">
    <location>
        <begin position="3350"/>
        <end position="3403"/>
    </location>
</feature>
<dbReference type="SUPFAM" id="SSF50978">
    <property type="entry name" value="WD40 repeat-like"/>
    <property type="match status" value="1"/>
</dbReference>
<dbReference type="VEuPathDB" id="ToxoDB:BESB_006750"/>
<feature type="region of interest" description="Disordered" evidence="9">
    <location>
        <begin position="1500"/>
        <end position="1595"/>
    </location>
</feature>
<dbReference type="InterPro" id="IPR015943">
    <property type="entry name" value="WD40/YVTN_repeat-like_dom_sf"/>
</dbReference>
<feature type="region of interest" description="Disordered" evidence="9">
    <location>
        <begin position="626"/>
        <end position="664"/>
    </location>
</feature>
<feature type="region of interest" description="Disordered" evidence="9">
    <location>
        <begin position="1"/>
        <end position="33"/>
    </location>
</feature>
<feature type="compositionally biased region" description="Low complexity" evidence="9">
    <location>
        <begin position="626"/>
        <end position="637"/>
    </location>
</feature>
<keyword evidence="3" id="KW-0853">WD repeat</keyword>
<feature type="region of interest" description="Disordered" evidence="9">
    <location>
        <begin position="2763"/>
        <end position="2795"/>
    </location>
</feature>
<evidence type="ECO:0000313" key="11">
    <source>
        <dbReference type="Proteomes" id="UP000224006"/>
    </source>
</evidence>
<feature type="region of interest" description="Disordered" evidence="9">
    <location>
        <begin position="2946"/>
        <end position="2981"/>
    </location>
</feature>
<evidence type="ECO:0000256" key="9">
    <source>
        <dbReference type="SAM" id="MobiDB-lite"/>
    </source>
</evidence>
<feature type="compositionally biased region" description="Polar residues" evidence="9">
    <location>
        <begin position="2346"/>
        <end position="2358"/>
    </location>
</feature>
<feature type="region of interest" description="Disordered" evidence="9">
    <location>
        <begin position="326"/>
        <end position="356"/>
    </location>
</feature>
<evidence type="ECO:0000256" key="8">
    <source>
        <dbReference type="SAM" id="Coils"/>
    </source>
</evidence>
<organism evidence="10 11">
    <name type="scientific">Besnoitia besnoiti</name>
    <name type="common">Apicomplexan protozoan</name>
    <dbReference type="NCBI Taxonomy" id="94643"/>
    <lineage>
        <taxon>Eukaryota</taxon>
        <taxon>Sar</taxon>
        <taxon>Alveolata</taxon>
        <taxon>Apicomplexa</taxon>
        <taxon>Conoidasida</taxon>
        <taxon>Coccidia</taxon>
        <taxon>Eucoccidiorida</taxon>
        <taxon>Eimeriorina</taxon>
        <taxon>Sarcocystidae</taxon>
        <taxon>Besnoitia</taxon>
    </lineage>
</organism>
<dbReference type="RefSeq" id="XP_029222343.1">
    <property type="nucleotide sequence ID" value="XM_029359430.1"/>
</dbReference>
<feature type="region of interest" description="Disordered" evidence="9">
    <location>
        <begin position="1790"/>
        <end position="1844"/>
    </location>
</feature>
<feature type="compositionally biased region" description="Low complexity" evidence="9">
    <location>
        <begin position="2442"/>
        <end position="2461"/>
    </location>
</feature>
<keyword evidence="7" id="KW-0966">Cell projection</keyword>
<evidence type="ECO:0000256" key="3">
    <source>
        <dbReference type="ARBA" id="ARBA00022574"/>
    </source>
</evidence>
<keyword evidence="5 8" id="KW-0175">Coiled coil</keyword>
<dbReference type="PANTHER" id="PTHR14885">
    <property type="entry name" value="CILIA- AND FLAGELLA-ASSOCIATED PROTEIN 43-RELATED"/>
    <property type="match status" value="1"/>
</dbReference>
<feature type="region of interest" description="Disordered" evidence="9">
    <location>
        <begin position="1453"/>
        <end position="1477"/>
    </location>
</feature>
<feature type="compositionally biased region" description="Polar residues" evidence="9">
    <location>
        <begin position="1453"/>
        <end position="1469"/>
    </location>
</feature>
<feature type="compositionally biased region" description="Basic and acidic residues" evidence="9">
    <location>
        <begin position="2087"/>
        <end position="2106"/>
    </location>
</feature>
<feature type="region of interest" description="Disordered" evidence="9">
    <location>
        <begin position="3131"/>
        <end position="3176"/>
    </location>
</feature>
<dbReference type="GO" id="GO:0005930">
    <property type="term" value="C:axoneme"/>
    <property type="evidence" value="ECO:0007669"/>
    <property type="project" value="UniProtKB-SubCell"/>
</dbReference>
<evidence type="ECO:0000256" key="4">
    <source>
        <dbReference type="ARBA" id="ARBA00022737"/>
    </source>
</evidence>
<dbReference type="EMBL" id="NWUJ01000001">
    <property type="protein sequence ID" value="PFH38334.1"/>
    <property type="molecule type" value="Genomic_DNA"/>
</dbReference>
<proteinExistence type="predicted"/>
<dbReference type="InterPro" id="IPR036322">
    <property type="entry name" value="WD40_repeat_dom_sf"/>
</dbReference>
<feature type="compositionally biased region" description="Basic and acidic residues" evidence="9">
    <location>
        <begin position="1556"/>
        <end position="1570"/>
    </location>
</feature>